<keyword evidence="2" id="KW-1133">Transmembrane helix</keyword>
<reference evidence="3 4" key="1">
    <citation type="submission" date="2019-02" db="EMBL/GenBank/DDBJ databases">
        <title>Deep-cultivation of Planctomycetes and their phenomic and genomic characterization uncovers novel biology.</title>
        <authorList>
            <person name="Wiegand S."/>
            <person name="Jogler M."/>
            <person name="Boedeker C."/>
            <person name="Pinto D."/>
            <person name="Vollmers J."/>
            <person name="Rivas-Marin E."/>
            <person name="Kohn T."/>
            <person name="Peeters S.H."/>
            <person name="Heuer A."/>
            <person name="Rast P."/>
            <person name="Oberbeckmann S."/>
            <person name="Bunk B."/>
            <person name="Jeske O."/>
            <person name="Meyerdierks A."/>
            <person name="Storesund J.E."/>
            <person name="Kallscheuer N."/>
            <person name="Luecker S."/>
            <person name="Lage O.M."/>
            <person name="Pohl T."/>
            <person name="Merkel B.J."/>
            <person name="Hornburger P."/>
            <person name="Mueller R.-W."/>
            <person name="Bruemmer F."/>
            <person name="Labrenz M."/>
            <person name="Spormann A.M."/>
            <person name="Op den Camp H."/>
            <person name="Overmann J."/>
            <person name="Amann R."/>
            <person name="Jetten M.S.M."/>
            <person name="Mascher T."/>
            <person name="Medema M.H."/>
            <person name="Devos D.P."/>
            <person name="Kaster A.-K."/>
            <person name="Ovreas L."/>
            <person name="Rohde M."/>
            <person name="Galperin M.Y."/>
            <person name="Jogler C."/>
        </authorList>
    </citation>
    <scope>NUCLEOTIDE SEQUENCE [LARGE SCALE GENOMIC DNA]</scope>
    <source>
        <strain evidence="3 4">Spa11</strain>
    </source>
</reference>
<keyword evidence="4" id="KW-1185">Reference proteome</keyword>
<keyword evidence="2" id="KW-0472">Membrane</keyword>
<proteinExistence type="predicted"/>
<evidence type="ECO:0000313" key="4">
    <source>
        <dbReference type="Proteomes" id="UP000316426"/>
    </source>
</evidence>
<dbReference type="EMBL" id="CP036349">
    <property type="protein sequence ID" value="QDV73093.1"/>
    <property type="molecule type" value="Genomic_DNA"/>
</dbReference>
<feature type="compositionally biased region" description="Polar residues" evidence="1">
    <location>
        <begin position="82"/>
        <end position="99"/>
    </location>
</feature>
<feature type="region of interest" description="Disordered" evidence="1">
    <location>
        <begin position="45"/>
        <end position="127"/>
    </location>
</feature>
<keyword evidence="2" id="KW-0812">Transmembrane</keyword>
<name>A0A518K5M1_9BACT</name>
<evidence type="ECO:0000256" key="2">
    <source>
        <dbReference type="SAM" id="Phobius"/>
    </source>
</evidence>
<dbReference type="RefSeq" id="WP_145109477.1">
    <property type="nucleotide sequence ID" value="NZ_CP036349.1"/>
</dbReference>
<dbReference type="KEGG" id="bmei:Spa11_12830"/>
<feature type="compositionally biased region" description="Basic and acidic residues" evidence="1">
    <location>
        <begin position="117"/>
        <end position="127"/>
    </location>
</feature>
<protein>
    <submittedName>
        <fullName evidence="3">Uncharacterized protein</fullName>
    </submittedName>
</protein>
<accession>A0A518K5M1</accession>
<dbReference type="AlphaFoldDB" id="A0A518K5M1"/>
<evidence type="ECO:0000313" key="3">
    <source>
        <dbReference type="EMBL" id="QDV73093.1"/>
    </source>
</evidence>
<organism evidence="3 4">
    <name type="scientific">Botrimarina mediterranea</name>
    <dbReference type="NCBI Taxonomy" id="2528022"/>
    <lineage>
        <taxon>Bacteria</taxon>
        <taxon>Pseudomonadati</taxon>
        <taxon>Planctomycetota</taxon>
        <taxon>Planctomycetia</taxon>
        <taxon>Pirellulales</taxon>
        <taxon>Lacipirellulaceae</taxon>
        <taxon>Botrimarina</taxon>
    </lineage>
</organism>
<dbReference type="Proteomes" id="UP000316426">
    <property type="component" value="Chromosome"/>
</dbReference>
<feature type="transmembrane region" description="Helical" evidence="2">
    <location>
        <begin position="21"/>
        <end position="42"/>
    </location>
</feature>
<sequence length="127" mass="13420">MPPDSPLRSRRSRPWYATDSGRAGLVLSAVTIAVLAIGFAVIQSTRSNDDVESTSSRKSAETAIPAPAEPNTREEIIVLSGSAPSPTQLPATSPQTSANYPPPKYGDEGATLPFTAERPRDAATDRL</sequence>
<evidence type="ECO:0000256" key="1">
    <source>
        <dbReference type="SAM" id="MobiDB-lite"/>
    </source>
</evidence>
<gene>
    <name evidence="3" type="ORF">Spa11_12830</name>
</gene>